<accession>A0ABN8SYG3</accession>
<dbReference type="Gene3D" id="2.60.40.10">
    <property type="entry name" value="Immunoglobulins"/>
    <property type="match status" value="1"/>
</dbReference>
<organism evidence="2 3">
    <name type="scientific">Porites evermanni</name>
    <dbReference type="NCBI Taxonomy" id="104178"/>
    <lineage>
        <taxon>Eukaryota</taxon>
        <taxon>Metazoa</taxon>
        <taxon>Cnidaria</taxon>
        <taxon>Anthozoa</taxon>
        <taxon>Hexacorallia</taxon>
        <taxon>Scleractinia</taxon>
        <taxon>Fungiina</taxon>
        <taxon>Poritidae</taxon>
        <taxon>Porites</taxon>
    </lineage>
</organism>
<dbReference type="SUPFAM" id="SSF51445">
    <property type="entry name" value="(Trans)glycosidases"/>
    <property type="match status" value="1"/>
</dbReference>
<dbReference type="Pfam" id="PF00128">
    <property type="entry name" value="Alpha-amylase"/>
    <property type="match status" value="1"/>
</dbReference>
<proteinExistence type="predicted"/>
<sequence length="228" mass="25883">DGWNRTSHGCTRNEYGVWELTLPYKEDGSSPIPHGSKVKVAIQLENGDLVDRVSPWIRYAVDPNDGTHLYVGIHWDPPQPYQWQNSKPKKTSGLRIYECHVGIASPELRVASYKEFAYNVIPRIKKLGYNCIQLMAVMEHAYYACFGYQVTNFFAASSRYGTPEELKELIDVAHGNGILVLLDVVHSHAAKNVLDGLNQFDGTHSCHFHDGGRGFHDLWDSRLFDYTK</sequence>
<keyword evidence="3" id="KW-1185">Reference proteome</keyword>
<evidence type="ECO:0000259" key="1">
    <source>
        <dbReference type="Pfam" id="PF00128"/>
    </source>
</evidence>
<feature type="non-terminal residue" evidence="2">
    <location>
        <position position="1"/>
    </location>
</feature>
<protein>
    <recommendedName>
        <fullName evidence="1">Glycosyl hydrolase family 13 catalytic domain-containing protein</fullName>
    </recommendedName>
</protein>
<gene>
    <name evidence="2" type="ORF">PEVE_00032892</name>
</gene>
<dbReference type="Proteomes" id="UP001159427">
    <property type="component" value="Unassembled WGS sequence"/>
</dbReference>
<dbReference type="InterPro" id="IPR006047">
    <property type="entry name" value="GH13_cat_dom"/>
</dbReference>
<dbReference type="Gene3D" id="3.20.20.80">
    <property type="entry name" value="Glycosidases"/>
    <property type="match status" value="1"/>
</dbReference>
<evidence type="ECO:0000313" key="2">
    <source>
        <dbReference type="EMBL" id="CAH3196531.1"/>
    </source>
</evidence>
<dbReference type="PANTHER" id="PTHR43651:SF3">
    <property type="entry name" value="1,4-ALPHA-GLUCAN-BRANCHING ENZYME"/>
    <property type="match status" value="1"/>
</dbReference>
<dbReference type="EMBL" id="CALNXI010004835">
    <property type="protein sequence ID" value="CAH3196531.1"/>
    <property type="molecule type" value="Genomic_DNA"/>
</dbReference>
<evidence type="ECO:0000313" key="3">
    <source>
        <dbReference type="Proteomes" id="UP001159427"/>
    </source>
</evidence>
<dbReference type="InterPro" id="IPR017853">
    <property type="entry name" value="GH"/>
</dbReference>
<comment type="caution">
    <text evidence="2">The sequence shown here is derived from an EMBL/GenBank/DDBJ whole genome shotgun (WGS) entry which is preliminary data.</text>
</comment>
<reference evidence="2 3" key="1">
    <citation type="submission" date="2022-05" db="EMBL/GenBank/DDBJ databases">
        <authorList>
            <consortium name="Genoscope - CEA"/>
            <person name="William W."/>
        </authorList>
    </citation>
    <scope>NUCLEOTIDE SEQUENCE [LARGE SCALE GENOMIC DNA]</scope>
</reference>
<name>A0ABN8SYG3_9CNID</name>
<feature type="domain" description="Glycosyl hydrolase family 13 catalytic" evidence="1">
    <location>
        <begin position="124"/>
        <end position="192"/>
    </location>
</feature>
<dbReference type="InterPro" id="IPR013783">
    <property type="entry name" value="Ig-like_fold"/>
</dbReference>
<dbReference type="PANTHER" id="PTHR43651">
    <property type="entry name" value="1,4-ALPHA-GLUCAN-BRANCHING ENZYME"/>
    <property type="match status" value="1"/>
</dbReference>